<evidence type="ECO:0000259" key="15">
    <source>
        <dbReference type="SMART" id="SM00835"/>
    </source>
</evidence>
<dbReference type="EMBL" id="OX451739">
    <property type="protein sequence ID" value="CAI8607901.1"/>
    <property type="molecule type" value="Genomic_DNA"/>
</dbReference>
<evidence type="ECO:0000256" key="2">
    <source>
        <dbReference type="ARBA" id="ARBA00007456"/>
    </source>
</evidence>
<dbReference type="Proteomes" id="UP001157006">
    <property type="component" value="Chromosome 4"/>
</dbReference>
<evidence type="ECO:0000256" key="5">
    <source>
        <dbReference type="ARBA" id="ARBA00022723"/>
    </source>
</evidence>
<feature type="binding site" evidence="12">
    <location>
        <position position="106"/>
    </location>
    <ligand>
        <name>Mn(2+)</name>
        <dbReference type="ChEBI" id="CHEBI:29035"/>
    </ligand>
</feature>
<keyword evidence="10 11" id="KW-0464">Manganese</keyword>
<feature type="binding site" evidence="11">
    <location>
        <position position="111"/>
    </location>
    <ligand>
        <name>oxalate</name>
        <dbReference type="ChEBI" id="CHEBI:30623"/>
    </ligand>
</feature>
<evidence type="ECO:0000256" key="7">
    <source>
        <dbReference type="ARBA" id="ARBA00023157"/>
    </source>
</evidence>
<feature type="chain" id="PRO_5043113589" description="Germin-like protein" evidence="14">
    <location>
        <begin position="24"/>
        <end position="211"/>
    </location>
</feature>
<evidence type="ECO:0000313" key="17">
    <source>
        <dbReference type="Proteomes" id="UP001157006"/>
    </source>
</evidence>
<comment type="similarity">
    <text evidence="2 14">Belongs to the germin family.</text>
</comment>
<dbReference type="AlphaFoldDB" id="A0AAV1ACA1"/>
<keyword evidence="4 14" id="KW-0964">Secreted</keyword>
<protein>
    <recommendedName>
        <fullName evidence="14">Germin-like protein</fullName>
    </recommendedName>
</protein>
<dbReference type="InterPro" id="IPR019780">
    <property type="entry name" value="Germin_Mn-BS"/>
</dbReference>
<accession>A0AAV1ACA1</accession>
<organism evidence="16 17">
    <name type="scientific">Vicia faba</name>
    <name type="common">Broad bean</name>
    <name type="synonym">Faba vulgaris</name>
    <dbReference type="NCBI Taxonomy" id="3906"/>
    <lineage>
        <taxon>Eukaryota</taxon>
        <taxon>Viridiplantae</taxon>
        <taxon>Streptophyta</taxon>
        <taxon>Embryophyta</taxon>
        <taxon>Tracheophyta</taxon>
        <taxon>Spermatophyta</taxon>
        <taxon>Magnoliopsida</taxon>
        <taxon>eudicotyledons</taxon>
        <taxon>Gunneridae</taxon>
        <taxon>Pentapetalae</taxon>
        <taxon>rosids</taxon>
        <taxon>fabids</taxon>
        <taxon>Fabales</taxon>
        <taxon>Fabaceae</taxon>
        <taxon>Papilionoideae</taxon>
        <taxon>50 kb inversion clade</taxon>
        <taxon>NPAAA clade</taxon>
        <taxon>Hologalegina</taxon>
        <taxon>IRL clade</taxon>
        <taxon>Fabeae</taxon>
        <taxon>Vicia</taxon>
    </lineage>
</organism>
<dbReference type="GO" id="GO:0030145">
    <property type="term" value="F:manganese ion binding"/>
    <property type="evidence" value="ECO:0007669"/>
    <property type="project" value="UniProtKB-UniRule"/>
</dbReference>
<keyword evidence="9" id="KW-0325">Glycoprotein</keyword>
<evidence type="ECO:0000256" key="1">
    <source>
        <dbReference type="ARBA" id="ARBA00004271"/>
    </source>
</evidence>
<dbReference type="InterPro" id="IPR011051">
    <property type="entry name" value="RmlC_Cupin_sf"/>
</dbReference>
<feature type="binding site" evidence="12">
    <location>
        <position position="104"/>
    </location>
    <ligand>
        <name>Mn(2+)</name>
        <dbReference type="ChEBI" id="CHEBI:29035"/>
    </ligand>
</feature>
<keyword evidence="3 14" id="KW-0052">Apoplast</keyword>
<dbReference type="GO" id="GO:0048046">
    <property type="term" value="C:apoplast"/>
    <property type="evidence" value="ECO:0007669"/>
    <property type="project" value="UniProtKB-SubCell"/>
</dbReference>
<gene>
    <name evidence="16" type="ORF">VFH_IV059760</name>
</gene>
<name>A0AAV1ACA1_VICFA</name>
<dbReference type="CDD" id="cd02241">
    <property type="entry name" value="cupin_OxOx"/>
    <property type="match status" value="1"/>
</dbReference>
<dbReference type="PROSITE" id="PS00725">
    <property type="entry name" value="GERMIN"/>
    <property type="match status" value="1"/>
</dbReference>
<evidence type="ECO:0000256" key="8">
    <source>
        <dbReference type="ARBA" id="ARBA00023170"/>
    </source>
</evidence>
<feature type="binding site" evidence="12">
    <location>
        <position position="149"/>
    </location>
    <ligand>
        <name>Mn(2+)</name>
        <dbReference type="ChEBI" id="CHEBI:29035"/>
    </ligand>
</feature>
<feature type="signal peptide" evidence="14">
    <location>
        <begin position="1"/>
        <end position="23"/>
    </location>
</feature>
<evidence type="ECO:0000256" key="13">
    <source>
        <dbReference type="PIRSR" id="PIRSR601929-3"/>
    </source>
</evidence>
<evidence type="ECO:0000256" key="9">
    <source>
        <dbReference type="ARBA" id="ARBA00023180"/>
    </source>
</evidence>
<evidence type="ECO:0000256" key="10">
    <source>
        <dbReference type="ARBA" id="ARBA00023211"/>
    </source>
</evidence>
<keyword evidence="7 13" id="KW-1015">Disulfide bond</keyword>
<evidence type="ECO:0000256" key="3">
    <source>
        <dbReference type="ARBA" id="ARBA00022523"/>
    </source>
</evidence>
<keyword evidence="8" id="KW-0675">Receptor</keyword>
<evidence type="ECO:0000313" key="16">
    <source>
        <dbReference type="EMBL" id="CAI8607901.1"/>
    </source>
</evidence>
<evidence type="ECO:0000256" key="4">
    <source>
        <dbReference type="ARBA" id="ARBA00022525"/>
    </source>
</evidence>
<dbReference type="SMART" id="SM00835">
    <property type="entry name" value="Cupin_1"/>
    <property type="match status" value="1"/>
</dbReference>
<feature type="binding site" evidence="12">
    <location>
        <position position="111"/>
    </location>
    <ligand>
        <name>Mn(2+)</name>
        <dbReference type="ChEBI" id="CHEBI:29035"/>
    </ligand>
</feature>
<evidence type="ECO:0000256" key="12">
    <source>
        <dbReference type="PIRSR" id="PIRSR601929-2"/>
    </source>
</evidence>
<dbReference type="Pfam" id="PF00190">
    <property type="entry name" value="Cupin_1"/>
    <property type="match status" value="1"/>
</dbReference>
<comment type="subcellular location">
    <subcellularLocation>
        <location evidence="1 14">Secreted</location>
        <location evidence="1 14">Extracellular space</location>
        <location evidence="1 14">Apoplast</location>
    </subcellularLocation>
</comment>
<proteinExistence type="inferred from homology"/>
<keyword evidence="5 11" id="KW-0479">Metal-binding</keyword>
<evidence type="ECO:0000256" key="11">
    <source>
        <dbReference type="PIRSR" id="PIRSR601929-1"/>
    </source>
</evidence>
<dbReference type="InterPro" id="IPR001929">
    <property type="entry name" value="Germin"/>
</dbReference>
<feature type="disulfide bond" evidence="13">
    <location>
        <begin position="28"/>
        <end position="43"/>
    </location>
</feature>
<feature type="binding site" evidence="11">
    <location>
        <position position="106"/>
    </location>
    <ligand>
        <name>oxalate</name>
        <dbReference type="ChEBI" id="CHEBI:30623"/>
    </ligand>
</feature>
<keyword evidence="17" id="KW-1185">Reference proteome</keyword>
<evidence type="ECO:0000256" key="14">
    <source>
        <dbReference type="RuleBase" id="RU366015"/>
    </source>
</evidence>
<dbReference type="FunFam" id="2.60.120.10:FF:000047">
    <property type="entry name" value="Auxin-binding protein ABP19a"/>
    <property type="match status" value="1"/>
</dbReference>
<dbReference type="PANTHER" id="PTHR31238">
    <property type="entry name" value="GERMIN-LIKE PROTEIN SUBFAMILY 3 MEMBER 3"/>
    <property type="match status" value="1"/>
</dbReference>
<sequence length="211" mass="22516">MKIIHNIIFFLALASFYIPYATSSNDFCVANLLLPTTPSGYQCKSEDNVTVNDFVFSGFVAPKTEDPFKVGFTSAFVTELPALNGLGVSAVKAAMDINGTVPIHSHPDATELIINYEGEVTAGFITPNKVYIKVLKPGDVMVIPKGLLHFLVNTSGKKGTGFAVFSSSNPSVQLFDNLLFGNDLSSSIIAQTTLLDVSQIKKLKAVFGGSG</sequence>
<dbReference type="InterPro" id="IPR014710">
    <property type="entry name" value="RmlC-like_jellyroll"/>
</dbReference>
<evidence type="ECO:0000256" key="6">
    <source>
        <dbReference type="ARBA" id="ARBA00022729"/>
    </source>
</evidence>
<dbReference type="SUPFAM" id="SSF51182">
    <property type="entry name" value="RmlC-like cupins"/>
    <property type="match status" value="1"/>
</dbReference>
<keyword evidence="6 14" id="KW-0732">Signal</keyword>
<dbReference type="InterPro" id="IPR006045">
    <property type="entry name" value="Cupin_1"/>
</dbReference>
<feature type="domain" description="Cupin type-1" evidence="15">
    <location>
        <begin position="57"/>
        <end position="201"/>
    </location>
</feature>
<dbReference type="PRINTS" id="PR00325">
    <property type="entry name" value="GERMIN"/>
</dbReference>
<dbReference type="Gene3D" id="2.60.120.10">
    <property type="entry name" value="Jelly Rolls"/>
    <property type="match status" value="1"/>
</dbReference>
<reference evidence="16 17" key="1">
    <citation type="submission" date="2023-01" db="EMBL/GenBank/DDBJ databases">
        <authorList>
            <person name="Kreplak J."/>
        </authorList>
    </citation>
    <scope>NUCLEOTIDE SEQUENCE [LARGE SCALE GENOMIC DNA]</scope>
</reference>